<reference evidence="4 5" key="1">
    <citation type="submission" date="2010-05" db="EMBL/GenBank/DDBJ databases">
        <title>The Genome Sequence of Thecamonas trahens ATCC 50062.</title>
        <authorList>
            <consortium name="The Broad Institute Genome Sequencing Platform"/>
            <person name="Russ C."/>
            <person name="Cuomo C."/>
            <person name="Shea T."/>
            <person name="Young S.K."/>
            <person name="Zeng Q."/>
            <person name="Koehrsen M."/>
            <person name="Haas B."/>
            <person name="Borodovsky M."/>
            <person name="Guigo R."/>
            <person name="Alvarado L."/>
            <person name="Berlin A."/>
            <person name="Bochicchio J."/>
            <person name="Borenstein D."/>
            <person name="Chapman S."/>
            <person name="Chen Z."/>
            <person name="Freedman E."/>
            <person name="Gellesch M."/>
            <person name="Goldberg J."/>
            <person name="Griggs A."/>
            <person name="Gujja S."/>
            <person name="Heilman E."/>
            <person name="Heiman D."/>
            <person name="Hepburn T."/>
            <person name="Howarth C."/>
            <person name="Jen D."/>
            <person name="Larson L."/>
            <person name="Mehta T."/>
            <person name="Park D."/>
            <person name="Pearson M."/>
            <person name="Roberts A."/>
            <person name="Saif S."/>
            <person name="Shenoy N."/>
            <person name="Sisk P."/>
            <person name="Stolte C."/>
            <person name="Sykes S."/>
            <person name="Thomson T."/>
            <person name="Walk T."/>
            <person name="White J."/>
            <person name="Yandava C."/>
            <person name="Burger G."/>
            <person name="Gray M.W."/>
            <person name="Holland P.W.H."/>
            <person name="King N."/>
            <person name="Lang F.B.F."/>
            <person name="Roger A.J."/>
            <person name="Ruiz-Trillo I."/>
            <person name="Lander E."/>
            <person name="Nusbaum C."/>
        </authorList>
    </citation>
    <scope>NUCLEOTIDE SEQUENCE [LARGE SCALE GENOMIC DNA]</scope>
    <source>
        <strain evidence="4 5">ATCC 50062</strain>
    </source>
</reference>
<protein>
    <submittedName>
        <fullName evidence="4">Cyclin</fullName>
    </submittedName>
</protein>
<dbReference type="PIRSF" id="PIRSF001771">
    <property type="entry name" value="Cyclin_A_B_D_E"/>
    <property type="match status" value="1"/>
</dbReference>
<dbReference type="InterPro" id="IPR006671">
    <property type="entry name" value="Cyclin_N"/>
</dbReference>
<dbReference type="Pfam" id="PF00134">
    <property type="entry name" value="Cyclin_N"/>
    <property type="match status" value="1"/>
</dbReference>
<feature type="non-terminal residue" evidence="4">
    <location>
        <position position="1"/>
    </location>
</feature>
<dbReference type="CDD" id="cd20529">
    <property type="entry name" value="CYCLIN_CCNJ-like_rpt2"/>
    <property type="match status" value="1"/>
</dbReference>
<dbReference type="Gene3D" id="1.10.472.10">
    <property type="entry name" value="Cyclin-like"/>
    <property type="match status" value="2"/>
</dbReference>
<name>A0A0L0D6A7_THETB</name>
<dbReference type="Proteomes" id="UP000054408">
    <property type="component" value="Unassembled WGS sequence"/>
</dbReference>
<feature type="region of interest" description="Disordered" evidence="2">
    <location>
        <begin position="164"/>
        <end position="186"/>
    </location>
</feature>
<keyword evidence="1" id="KW-0195">Cyclin</keyword>
<evidence type="ECO:0000259" key="3">
    <source>
        <dbReference type="SMART" id="SM01332"/>
    </source>
</evidence>
<feature type="domain" description="Cyclin C-terminal" evidence="3">
    <location>
        <begin position="50"/>
        <end position="183"/>
    </location>
</feature>
<dbReference type="SUPFAM" id="SSF47954">
    <property type="entry name" value="Cyclin-like"/>
    <property type="match status" value="2"/>
</dbReference>
<dbReference type="AlphaFoldDB" id="A0A0L0D6A7"/>
<evidence type="ECO:0000313" key="5">
    <source>
        <dbReference type="Proteomes" id="UP000054408"/>
    </source>
</evidence>
<dbReference type="InterPro" id="IPR046965">
    <property type="entry name" value="Cyclin_A/B-like"/>
</dbReference>
<dbReference type="SMART" id="SM01332">
    <property type="entry name" value="Cyclin_C"/>
    <property type="match status" value="1"/>
</dbReference>
<proteinExistence type="predicted"/>
<evidence type="ECO:0000256" key="1">
    <source>
        <dbReference type="ARBA" id="ARBA00023127"/>
    </source>
</evidence>
<dbReference type="GO" id="GO:0044772">
    <property type="term" value="P:mitotic cell cycle phase transition"/>
    <property type="evidence" value="ECO:0007669"/>
    <property type="project" value="InterPro"/>
</dbReference>
<dbReference type="GeneID" id="25563682"/>
<keyword evidence="5" id="KW-1185">Reference proteome</keyword>
<feature type="compositionally biased region" description="Low complexity" evidence="2">
    <location>
        <begin position="164"/>
        <end position="174"/>
    </location>
</feature>
<dbReference type="InterPro" id="IPR036915">
    <property type="entry name" value="Cyclin-like_sf"/>
</dbReference>
<organism evidence="4 5">
    <name type="scientific">Thecamonas trahens ATCC 50062</name>
    <dbReference type="NCBI Taxonomy" id="461836"/>
    <lineage>
        <taxon>Eukaryota</taxon>
        <taxon>Apusozoa</taxon>
        <taxon>Apusomonadida</taxon>
        <taxon>Apusomonadidae</taxon>
        <taxon>Thecamonas</taxon>
    </lineage>
</organism>
<evidence type="ECO:0000256" key="2">
    <source>
        <dbReference type="SAM" id="MobiDB-lite"/>
    </source>
</evidence>
<dbReference type="Pfam" id="PF02984">
    <property type="entry name" value="Cyclin_C"/>
    <property type="match status" value="1"/>
</dbReference>
<dbReference type="EMBL" id="GL349449">
    <property type="protein sequence ID" value="KNC47889.1"/>
    <property type="molecule type" value="Genomic_DNA"/>
</dbReference>
<accession>A0A0L0D6A7</accession>
<feature type="compositionally biased region" description="Polar residues" evidence="2">
    <location>
        <begin position="176"/>
        <end position="186"/>
    </location>
</feature>
<sequence length="186" mass="20217">MLVAGKMFESKKVPSLETLNQLAGYQYTPDAILAMEGNILHTLSWKLRVVTPLFFWGYFASIGVCPDEDSIHGLQLTPASAAQYSRALRKVSHTILAEICLLSMAFLDCMPSMTASAALLVARNKLGITPDWAPRFQVRIGYSRSDVAVSAAKLSLLFDEKFPSGSPSLTTPPSVESVSWSTSATQ</sequence>
<dbReference type="OrthoDB" id="306099at2759"/>
<gene>
    <name evidence="4" type="ORF">AMSG_04120</name>
</gene>
<dbReference type="RefSeq" id="XP_013758911.1">
    <property type="nucleotide sequence ID" value="XM_013903457.1"/>
</dbReference>
<dbReference type="InterPro" id="IPR004367">
    <property type="entry name" value="Cyclin_C-dom"/>
</dbReference>
<dbReference type="PANTHER" id="PTHR10177">
    <property type="entry name" value="CYCLINS"/>
    <property type="match status" value="1"/>
</dbReference>
<dbReference type="InterPro" id="IPR039361">
    <property type="entry name" value="Cyclin"/>
</dbReference>
<dbReference type="GO" id="GO:0016538">
    <property type="term" value="F:cyclin-dependent protein serine/threonine kinase regulator activity"/>
    <property type="evidence" value="ECO:0007669"/>
    <property type="project" value="InterPro"/>
</dbReference>
<evidence type="ECO:0000313" key="4">
    <source>
        <dbReference type="EMBL" id="KNC47889.1"/>
    </source>
</evidence>